<dbReference type="EMBL" id="SEOO01000006">
    <property type="protein sequence ID" value="RYM13271.1"/>
    <property type="molecule type" value="Genomic_DNA"/>
</dbReference>
<feature type="transmembrane region" description="Helical" evidence="5">
    <location>
        <begin position="106"/>
        <end position="129"/>
    </location>
</feature>
<dbReference type="Pfam" id="PF14378">
    <property type="entry name" value="PAP2_3"/>
    <property type="match status" value="1"/>
</dbReference>
<evidence type="ECO:0000256" key="2">
    <source>
        <dbReference type="ARBA" id="ARBA00022692"/>
    </source>
</evidence>
<comment type="caution">
    <text evidence="7">The sequence shown here is derived from an EMBL/GenBank/DDBJ whole genome shotgun (WGS) entry which is preliminary data.</text>
</comment>
<evidence type="ECO:0000313" key="7">
    <source>
        <dbReference type="EMBL" id="RYM13271.1"/>
    </source>
</evidence>
<keyword evidence="2 5" id="KW-0812">Transmembrane</keyword>
<feature type="transmembrane region" description="Helical" evidence="5">
    <location>
        <begin position="44"/>
        <end position="70"/>
    </location>
</feature>
<dbReference type="InterPro" id="IPR026841">
    <property type="entry name" value="Aur1/Ipt1"/>
</dbReference>
<proteinExistence type="predicted"/>
<comment type="subcellular location">
    <subcellularLocation>
        <location evidence="1">Membrane</location>
        <topology evidence="1">Multi-pass membrane protein</topology>
    </subcellularLocation>
</comment>
<dbReference type="Proteomes" id="UP000291572">
    <property type="component" value="Unassembled WGS sequence"/>
</dbReference>
<feature type="transmembrane region" description="Helical" evidence="5">
    <location>
        <begin position="15"/>
        <end position="32"/>
    </location>
</feature>
<accession>A0A8G1ZJ62</accession>
<feature type="transmembrane region" description="Helical" evidence="5">
    <location>
        <begin position="136"/>
        <end position="153"/>
    </location>
</feature>
<dbReference type="PANTHER" id="PTHR31310:SF7">
    <property type="entry name" value="PA-PHOSPHATASE RELATED-FAMILY PROTEIN DDB_G0268928"/>
    <property type="match status" value="1"/>
</dbReference>
<dbReference type="OrthoDB" id="5171662at2"/>
<feature type="transmembrane region" description="Helical" evidence="5">
    <location>
        <begin position="159"/>
        <end position="177"/>
    </location>
</feature>
<evidence type="ECO:0000256" key="1">
    <source>
        <dbReference type="ARBA" id="ARBA00004141"/>
    </source>
</evidence>
<reference evidence="7 8" key="1">
    <citation type="submission" date="2019-02" db="EMBL/GenBank/DDBJ databases">
        <authorList>
            <person name="Feng G."/>
        </authorList>
    </citation>
    <scope>NUCLEOTIDE SEQUENCE [LARGE SCALE GENOMIC DNA]</scope>
    <source>
        <strain evidence="7 8">CCTCC AB 2011146</strain>
    </source>
</reference>
<dbReference type="InterPro" id="IPR052185">
    <property type="entry name" value="IPC_Synthase-Related"/>
</dbReference>
<name>A0A8G1ZJ62_9SPHN</name>
<sequence>MMIRRMMVSIIPYEANFYMIGYIAMFYCSFCYHAVRTPTVFSQLVIAALLLQVIGTLAYLVAPAVGPFIYEQGLNPMVTSGQTSMFDFYQRSVAEGPAWLQRNGGVAFTVGLAAMPSLHTAAACLFLGFAWQHGRILLPLYAFLTFFIMVTAVATRWHYLIDLPVGVLIAWASLALAKRLTRGAVEEQSVVVPAILQPEPA</sequence>
<evidence type="ECO:0000256" key="3">
    <source>
        <dbReference type="ARBA" id="ARBA00022989"/>
    </source>
</evidence>
<evidence type="ECO:0000313" key="8">
    <source>
        <dbReference type="Proteomes" id="UP000291572"/>
    </source>
</evidence>
<keyword evidence="4 5" id="KW-0472">Membrane</keyword>
<dbReference type="Gene3D" id="1.20.144.10">
    <property type="entry name" value="Phosphatidic acid phosphatase type 2/haloperoxidase"/>
    <property type="match status" value="1"/>
</dbReference>
<gene>
    <name evidence="7" type="ORF">EWH12_05675</name>
</gene>
<evidence type="ECO:0000256" key="5">
    <source>
        <dbReference type="SAM" id="Phobius"/>
    </source>
</evidence>
<keyword evidence="3 5" id="KW-1133">Transmembrane helix</keyword>
<feature type="domain" description="Inositolphosphotransferase Aur1/Ipt1" evidence="6">
    <location>
        <begin position="17"/>
        <end position="176"/>
    </location>
</feature>
<organism evidence="7 8">
    <name type="scientific">Sphingobium cupriresistens</name>
    <dbReference type="NCBI Taxonomy" id="1132417"/>
    <lineage>
        <taxon>Bacteria</taxon>
        <taxon>Pseudomonadati</taxon>
        <taxon>Pseudomonadota</taxon>
        <taxon>Alphaproteobacteria</taxon>
        <taxon>Sphingomonadales</taxon>
        <taxon>Sphingomonadaceae</taxon>
        <taxon>Sphingobium</taxon>
    </lineage>
</organism>
<protein>
    <submittedName>
        <fullName evidence="7">Phosphatase PAP2 family protein</fullName>
    </submittedName>
</protein>
<evidence type="ECO:0000256" key="4">
    <source>
        <dbReference type="ARBA" id="ARBA00023136"/>
    </source>
</evidence>
<dbReference type="PANTHER" id="PTHR31310">
    <property type="match status" value="1"/>
</dbReference>
<evidence type="ECO:0000259" key="6">
    <source>
        <dbReference type="Pfam" id="PF14378"/>
    </source>
</evidence>
<dbReference type="AlphaFoldDB" id="A0A8G1ZJ62"/>
<dbReference type="GO" id="GO:0016020">
    <property type="term" value="C:membrane"/>
    <property type="evidence" value="ECO:0007669"/>
    <property type="project" value="UniProtKB-SubCell"/>
</dbReference>